<accession>A0A813SA38</accession>
<dbReference type="GO" id="GO:0005868">
    <property type="term" value="C:cytoplasmic dynein complex"/>
    <property type="evidence" value="ECO:0007669"/>
    <property type="project" value="TreeGrafter"/>
</dbReference>
<dbReference type="EMBL" id="CAJNOO010000085">
    <property type="protein sequence ID" value="CAF0793328.1"/>
    <property type="molecule type" value="Genomic_DNA"/>
</dbReference>
<dbReference type="Pfam" id="PF03645">
    <property type="entry name" value="Tctex-1"/>
    <property type="match status" value="1"/>
</dbReference>
<dbReference type="PANTHER" id="PTHR21255:SF7">
    <property type="entry name" value="DYNEIN LIGHT CHAIN TCTEX-TYPE PROTEIN 2B"/>
    <property type="match status" value="1"/>
</dbReference>
<dbReference type="EMBL" id="CAJOAX010000438">
    <property type="protein sequence ID" value="CAF3591293.1"/>
    <property type="molecule type" value="Genomic_DNA"/>
</dbReference>
<evidence type="ECO:0000313" key="3">
    <source>
        <dbReference type="EMBL" id="CAF3591293.1"/>
    </source>
</evidence>
<evidence type="ECO:0000256" key="1">
    <source>
        <dbReference type="ARBA" id="ARBA00005361"/>
    </source>
</evidence>
<evidence type="ECO:0000313" key="4">
    <source>
        <dbReference type="Proteomes" id="UP000663882"/>
    </source>
</evidence>
<sequence>MDTKRLTPRHVFQGVLLFTPPLSEQKLLSSSLTVPSWNKNARSSTISDTAVINQSPRASTYSLGPTKKFDFSRAQKVLQSELTRHCAKVPRYVRYDSKLSNDLAYDLARQLRRVMKADNLNYTRYKIVVLISIVQMAPSRQIHQSMAIVSRCLWDRDTDGSITAQTKLGYDMVAVATAFAVYTD</sequence>
<gene>
    <name evidence="3" type="ORF">OTI717_LOCUS6321</name>
    <name evidence="2" type="ORF">RFH988_LOCUS3536</name>
</gene>
<dbReference type="OrthoDB" id="10248487at2759"/>
<comment type="similarity">
    <text evidence="1">Belongs to the dynein light chain Tctex-type family.</text>
</comment>
<dbReference type="Proteomes" id="UP000663882">
    <property type="component" value="Unassembled WGS sequence"/>
</dbReference>
<dbReference type="GO" id="GO:0045505">
    <property type="term" value="F:dynein intermediate chain binding"/>
    <property type="evidence" value="ECO:0007669"/>
    <property type="project" value="TreeGrafter"/>
</dbReference>
<dbReference type="InterPro" id="IPR005334">
    <property type="entry name" value="Tctex-1-like"/>
</dbReference>
<comment type="caution">
    <text evidence="2">The sequence shown here is derived from an EMBL/GenBank/DDBJ whole genome shotgun (WGS) entry which is preliminary data.</text>
</comment>
<name>A0A813SA38_9BILA</name>
<proteinExistence type="inferred from homology"/>
<evidence type="ECO:0000313" key="2">
    <source>
        <dbReference type="EMBL" id="CAF0793328.1"/>
    </source>
</evidence>
<protein>
    <submittedName>
        <fullName evidence="2">Uncharacterized protein</fullName>
    </submittedName>
</protein>
<dbReference type="PANTHER" id="PTHR21255">
    <property type="entry name" value="T-COMPLEX-ASSOCIATED-TESTIS-EXPRESSED 1/ DYNEIN LIGHT CHAIN"/>
    <property type="match status" value="1"/>
</dbReference>
<reference evidence="2" key="1">
    <citation type="submission" date="2021-02" db="EMBL/GenBank/DDBJ databases">
        <authorList>
            <person name="Nowell W R."/>
        </authorList>
    </citation>
    <scope>NUCLEOTIDE SEQUENCE</scope>
</reference>
<dbReference type="InterPro" id="IPR038586">
    <property type="entry name" value="Tctex-1-like_sf"/>
</dbReference>
<dbReference type="GO" id="GO:0005737">
    <property type="term" value="C:cytoplasm"/>
    <property type="evidence" value="ECO:0007669"/>
    <property type="project" value="TreeGrafter"/>
</dbReference>
<dbReference type="Gene3D" id="3.30.1140.40">
    <property type="entry name" value="Tctex-1"/>
    <property type="match status" value="1"/>
</dbReference>
<organism evidence="2 4">
    <name type="scientific">Rotaria sordida</name>
    <dbReference type="NCBI Taxonomy" id="392033"/>
    <lineage>
        <taxon>Eukaryota</taxon>
        <taxon>Metazoa</taxon>
        <taxon>Spiralia</taxon>
        <taxon>Gnathifera</taxon>
        <taxon>Rotifera</taxon>
        <taxon>Eurotatoria</taxon>
        <taxon>Bdelloidea</taxon>
        <taxon>Philodinida</taxon>
        <taxon>Philodinidae</taxon>
        <taxon>Rotaria</taxon>
    </lineage>
</organism>
<dbReference type="AlphaFoldDB" id="A0A813SA38"/>
<dbReference type="Proteomes" id="UP000663823">
    <property type="component" value="Unassembled WGS sequence"/>
</dbReference>
<dbReference type="CDD" id="cd21451">
    <property type="entry name" value="DLC-like_TCTEX1D"/>
    <property type="match status" value="1"/>
</dbReference>
<dbReference type="GO" id="GO:0007018">
    <property type="term" value="P:microtubule-based movement"/>
    <property type="evidence" value="ECO:0007669"/>
    <property type="project" value="TreeGrafter"/>
</dbReference>